<name>A0A846MV68_9PROT</name>
<dbReference type="Pfam" id="PF16363">
    <property type="entry name" value="GDP_Man_Dehyd"/>
    <property type="match status" value="1"/>
</dbReference>
<protein>
    <submittedName>
        <fullName evidence="2">CDP-glucose 4,6-dehydratase</fullName>
        <ecNumber evidence="2">4.2.1.45</ecNumber>
    </submittedName>
</protein>
<dbReference type="RefSeq" id="WP_167080025.1">
    <property type="nucleotide sequence ID" value="NZ_BAAADC010000001.1"/>
</dbReference>
<proteinExistence type="predicted"/>
<dbReference type="Proteomes" id="UP000570514">
    <property type="component" value="Unassembled WGS sequence"/>
</dbReference>
<reference evidence="2 3" key="1">
    <citation type="submission" date="2020-03" db="EMBL/GenBank/DDBJ databases">
        <title>Genomic Encyclopedia of Type Strains, Phase IV (KMG-IV): sequencing the most valuable type-strain genomes for metagenomic binning, comparative biology and taxonomic classification.</title>
        <authorList>
            <person name="Goeker M."/>
        </authorList>
    </citation>
    <scope>NUCLEOTIDE SEQUENCE [LARGE SCALE GENOMIC DNA]</scope>
    <source>
        <strain evidence="2 3">DSM 19867</strain>
    </source>
</reference>
<comment type="caution">
    <text evidence="2">The sequence shown here is derived from an EMBL/GenBank/DDBJ whole genome shotgun (WGS) entry which is preliminary data.</text>
</comment>
<dbReference type="CDD" id="cd05252">
    <property type="entry name" value="CDP_GD_SDR_e"/>
    <property type="match status" value="1"/>
</dbReference>
<accession>A0A846MV68</accession>
<dbReference type="InterPro" id="IPR016040">
    <property type="entry name" value="NAD(P)-bd_dom"/>
</dbReference>
<dbReference type="InterPro" id="IPR036291">
    <property type="entry name" value="NAD(P)-bd_dom_sf"/>
</dbReference>
<sequence>MNPSFWAGKRVFLTGHTGFKGGWLALWLQRMGAEVHGYSLEPPTTPNLFSIAQVGKAMSHQIGDIRDLAAMSAALKAFAPDVVFHLAAQPIVRESYAIPVETYETNVMGTVNLLEAVRGTPSVRATVIITSDKCYENREVIWPYREYDAMGGHDPYSSSKGAAEIVTAAYGRSYFSPEMGKGSVSSVRAGNVIGGGDWAKDRLMADLMRGLMAGEDVIIRRPHSVRPWQHVLEPLSGYLEVAEHLCVAGPLAWEGWNFGPEEDSNRTVAQFAELTCQLWGNPGALKIQPDPNAVHEAGLLKLDSTKAKVHLHWRPRWDFEACIARTVEWYRAFKDGADMREVTLQQIAAYERGHSK</sequence>
<dbReference type="InterPro" id="IPR013445">
    <property type="entry name" value="CDP_4_6_deHydtase"/>
</dbReference>
<dbReference type="GO" id="GO:0047733">
    <property type="term" value="F:CDP-glucose 4,6-dehydratase activity"/>
    <property type="evidence" value="ECO:0007669"/>
    <property type="project" value="UniProtKB-EC"/>
</dbReference>
<evidence type="ECO:0000313" key="2">
    <source>
        <dbReference type="EMBL" id="NIK86907.1"/>
    </source>
</evidence>
<dbReference type="Gene3D" id="3.40.50.720">
    <property type="entry name" value="NAD(P)-binding Rossmann-like Domain"/>
    <property type="match status" value="1"/>
</dbReference>
<keyword evidence="2" id="KW-0456">Lyase</keyword>
<gene>
    <name evidence="2" type="ORF">FHS83_000225</name>
</gene>
<feature type="domain" description="NAD(P)-binding" evidence="1">
    <location>
        <begin position="13"/>
        <end position="174"/>
    </location>
</feature>
<dbReference type="SUPFAM" id="SSF51735">
    <property type="entry name" value="NAD(P)-binding Rossmann-fold domains"/>
    <property type="match status" value="1"/>
</dbReference>
<evidence type="ECO:0000259" key="1">
    <source>
        <dbReference type="Pfam" id="PF16363"/>
    </source>
</evidence>
<dbReference type="AlphaFoldDB" id="A0A846MV68"/>
<dbReference type="EC" id="4.2.1.45" evidence="2"/>
<keyword evidence="3" id="KW-1185">Reference proteome</keyword>
<dbReference type="EMBL" id="JAASRM010000001">
    <property type="protein sequence ID" value="NIK86907.1"/>
    <property type="molecule type" value="Genomic_DNA"/>
</dbReference>
<dbReference type="PANTHER" id="PTHR43000">
    <property type="entry name" value="DTDP-D-GLUCOSE 4,6-DEHYDRATASE-RELATED"/>
    <property type="match status" value="1"/>
</dbReference>
<dbReference type="Gene3D" id="3.90.25.10">
    <property type="entry name" value="UDP-galactose 4-epimerase, domain 1"/>
    <property type="match status" value="1"/>
</dbReference>
<evidence type="ECO:0000313" key="3">
    <source>
        <dbReference type="Proteomes" id="UP000570514"/>
    </source>
</evidence>
<dbReference type="NCBIfam" id="TIGR02622">
    <property type="entry name" value="CDP_4_6_dhtase"/>
    <property type="match status" value="1"/>
</dbReference>
<organism evidence="2 3">
    <name type="scientific">Rhizomicrobium palustre</name>
    <dbReference type="NCBI Taxonomy" id="189966"/>
    <lineage>
        <taxon>Bacteria</taxon>
        <taxon>Pseudomonadati</taxon>
        <taxon>Pseudomonadota</taxon>
        <taxon>Alphaproteobacteria</taxon>
        <taxon>Micropepsales</taxon>
        <taxon>Micropepsaceae</taxon>
        <taxon>Rhizomicrobium</taxon>
    </lineage>
</organism>